<dbReference type="InParanoid" id="A0A1X7U2A0"/>
<name>A0A1X7U2A0_AMPQE</name>
<organism evidence="2">
    <name type="scientific">Amphimedon queenslandica</name>
    <name type="common">Sponge</name>
    <dbReference type="NCBI Taxonomy" id="400682"/>
    <lineage>
        <taxon>Eukaryota</taxon>
        <taxon>Metazoa</taxon>
        <taxon>Porifera</taxon>
        <taxon>Demospongiae</taxon>
        <taxon>Heteroscleromorpha</taxon>
        <taxon>Haplosclerida</taxon>
        <taxon>Niphatidae</taxon>
        <taxon>Amphimedon</taxon>
    </lineage>
</organism>
<evidence type="ECO:0000256" key="1">
    <source>
        <dbReference type="SAM" id="MobiDB-lite"/>
    </source>
</evidence>
<accession>A0A1X7U2A0</accession>
<reference evidence="2" key="1">
    <citation type="submission" date="2017-05" db="UniProtKB">
        <authorList>
            <consortium name="EnsemblMetazoa"/>
        </authorList>
    </citation>
    <scope>IDENTIFICATION</scope>
</reference>
<feature type="region of interest" description="Disordered" evidence="1">
    <location>
        <begin position="1"/>
        <end position="23"/>
    </location>
</feature>
<evidence type="ECO:0000313" key="2">
    <source>
        <dbReference type="EnsemblMetazoa" id="Aqu2.1.21628_001"/>
    </source>
</evidence>
<dbReference type="AlphaFoldDB" id="A0A1X7U2A0"/>
<dbReference type="EnsemblMetazoa" id="Aqu2.1.21628_001">
    <property type="protein sequence ID" value="Aqu2.1.21628_001"/>
    <property type="gene ID" value="Aqu2.1.21628"/>
</dbReference>
<sequence>MLTCQSRKPEPVNTTEEEHDWAEAARSCPDISNAPISLLNEDIITHPLHLRPLLVLTTFKEYSCMCIQLSNSTLRATVKNHFTSSSMVQLVLVNRTLSTA</sequence>
<proteinExistence type="predicted"/>
<protein>
    <submittedName>
        <fullName evidence="2">Uncharacterized protein</fullName>
    </submittedName>
</protein>